<keyword evidence="1" id="KW-0812">Transmembrane</keyword>
<comment type="caution">
    <text evidence="2">The sequence shown here is derived from an EMBL/GenBank/DDBJ whole genome shotgun (WGS) entry which is preliminary data.</text>
</comment>
<accession>A0ABX1Y3H5</accession>
<evidence type="ECO:0000313" key="2">
    <source>
        <dbReference type="EMBL" id="NOU75326.1"/>
    </source>
</evidence>
<dbReference type="RefSeq" id="WP_171646840.1">
    <property type="nucleotide sequence ID" value="NZ_WHOA01000204.1"/>
</dbReference>
<evidence type="ECO:0008006" key="4">
    <source>
        <dbReference type="Google" id="ProtNLM"/>
    </source>
</evidence>
<name>A0ABX1Y3H5_9BACL</name>
<gene>
    <name evidence="2" type="ORF">GC098_28740</name>
</gene>
<dbReference type="Proteomes" id="UP000616779">
    <property type="component" value="Unassembled WGS sequence"/>
</dbReference>
<sequence>MKKGKLTFFTLTILVLLLIGFLAFYFIDNHQLYGNDRDSIVKVIKSIKGYENKSIEILEVKDFNDLRVVGFLSDNSPGYIQFRKNKDDNFVWNYVQVRDDETFSSFIPDHLRMFMFVANNENEIAKMQVSIIGQKFEQKFIPYRATVAWVDFPETDNSQYEFRNYKYYDKDGNLIKEIN</sequence>
<protein>
    <recommendedName>
        <fullName evidence="4">DUF5590 domain-containing protein</fullName>
    </recommendedName>
</protein>
<dbReference type="EMBL" id="WHOA01000204">
    <property type="protein sequence ID" value="NOU75326.1"/>
    <property type="molecule type" value="Genomic_DNA"/>
</dbReference>
<proteinExistence type="predicted"/>
<evidence type="ECO:0000313" key="3">
    <source>
        <dbReference type="Proteomes" id="UP000616779"/>
    </source>
</evidence>
<reference evidence="2 3" key="1">
    <citation type="submission" date="2019-10" db="EMBL/GenBank/DDBJ databases">
        <title>Description of Paenibacillus terrestris sp. nov.</title>
        <authorList>
            <person name="Carlier A."/>
            <person name="Qi S."/>
        </authorList>
    </citation>
    <scope>NUCLEOTIDE SEQUENCE [LARGE SCALE GENOMIC DNA]</scope>
    <source>
        <strain evidence="2 3">LMG 31458</strain>
    </source>
</reference>
<keyword evidence="1" id="KW-1133">Transmembrane helix</keyword>
<organism evidence="2 3">
    <name type="scientific">Paenibacillus phytorum</name>
    <dbReference type="NCBI Taxonomy" id="2654977"/>
    <lineage>
        <taxon>Bacteria</taxon>
        <taxon>Bacillati</taxon>
        <taxon>Bacillota</taxon>
        <taxon>Bacilli</taxon>
        <taxon>Bacillales</taxon>
        <taxon>Paenibacillaceae</taxon>
        <taxon>Paenibacillus</taxon>
    </lineage>
</organism>
<evidence type="ECO:0000256" key="1">
    <source>
        <dbReference type="SAM" id="Phobius"/>
    </source>
</evidence>
<feature type="transmembrane region" description="Helical" evidence="1">
    <location>
        <begin position="6"/>
        <end position="27"/>
    </location>
</feature>
<keyword evidence="1" id="KW-0472">Membrane</keyword>
<keyword evidence="3" id="KW-1185">Reference proteome</keyword>